<proteinExistence type="predicted"/>
<reference evidence="1" key="1">
    <citation type="submission" date="2022-04" db="EMBL/GenBank/DDBJ databases">
        <title>Genome of the entomopathogenic fungus Entomophthora muscae.</title>
        <authorList>
            <person name="Elya C."/>
            <person name="Lovett B.R."/>
            <person name="Lee E."/>
            <person name="Macias A.M."/>
            <person name="Hajek A.E."/>
            <person name="De Bivort B.L."/>
            <person name="Kasson M.T."/>
            <person name="De Fine Licht H.H."/>
            <person name="Stajich J.E."/>
        </authorList>
    </citation>
    <scope>NUCLEOTIDE SEQUENCE</scope>
    <source>
        <strain evidence="1">Berkeley</strain>
    </source>
</reference>
<accession>A0ACC2TQR2</accession>
<comment type="caution">
    <text evidence="1">The sequence shown here is derived from an EMBL/GenBank/DDBJ whole genome shotgun (WGS) entry which is preliminary data.</text>
</comment>
<gene>
    <name evidence="1" type="ORF">DSO57_1023671</name>
</gene>
<evidence type="ECO:0000313" key="2">
    <source>
        <dbReference type="Proteomes" id="UP001165960"/>
    </source>
</evidence>
<sequence>MFYVYLSLKGKVYTLVEHDFTRDRLVSLGAYHSGEFAGFYFNQNPGPGGPLPFNALSKKLHSYLQDHAYKFDIPQGFSLKGITYNGSRPLRSEMLFKFTELDSIYIDSDVIHDLTLPSQPFHASTLILKGNYEHRLDLLQWIQENFPNLRVLCLTVSIRKLRWDKGFPSLKCFYSPTNYVPTIRRLITTSPNLKCHYTTLEESKLVQLKIAYPRVSFLPYSQANFPNFDISYKKGICKHLSGS</sequence>
<organism evidence="1 2">
    <name type="scientific">Entomophthora muscae</name>
    <dbReference type="NCBI Taxonomy" id="34485"/>
    <lineage>
        <taxon>Eukaryota</taxon>
        <taxon>Fungi</taxon>
        <taxon>Fungi incertae sedis</taxon>
        <taxon>Zoopagomycota</taxon>
        <taxon>Entomophthoromycotina</taxon>
        <taxon>Entomophthoromycetes</taxon>
        <taxon>Entomophthorales</taxon>
        <taxon>Entomophthoraceae</taxon>
        <taxon>Entomophthora</taxon>
    </lineage>
</organism>
<protein>
    <submittedName>
        <fullName evidence="1">Uncharacterized protein</fullName>
    </submittedName>
</protein>
<keyword evidence="2" id="KW-1185">Reference proteome</keyword>
<dbReference type="EMBL" id="QTSX02002254">
    <property type="protein sequence ID" value="KAJ9076706.1"/>
    <property type="molecule type" value="Genomic_DNA"/>
</dbReference>
<evidence type="ECO:0000313" key="1">
    <source>
        <dbReference type="EMBL" id="KAJ9076706.1"/>
    </source>
</evidence>
<name>A0ACC2TQR2_9FUNG</name>
<dbReference type="Proteomes" id="UP001165960">
    <property type="component" value="Unassembled WGS sequence"/>
</dbReference>